<keyword evidence="1" id="KW-0732">Signal</keyword>
<evidence type="ECO:0000313" key="3">
    <source>
        <dbReference type="Proteomes" id="UP001642502"/>
    </source>
</evidence>
<gene>
    <name evidence="2" type="ORF">SEPCBS119000_002025</name>
</gene>
<keyword evidence="3" id="KW-1185">Reference proteome</keyword>
<feature type="signal peptide" evidence="1">
    <location>
        <begin position="1"/>
        <end position="22"/>
    </location>
</feature>
<accession>A0ABP0DDW7</accession>
<proteinExistence type="predicted"/>
<sequence>MVVALLFRLITFTLLYSGLAAALPTTRTLHRFFRRETTAASIIGAIMHSSSSCNDALYPDQCYTNVQAAPFLVAAMQTYHIYDAAEIAAVLALTAYESGDLQYRHSEFPVVAGKGTSNMQSPAYNQMYASSIPTLAPAVAAAQGDPDTVLALLTVDQYNFASGAWFLTSQCANIRQQLRANTDAGFSAYMNCVGTTTNADRLDYWHRAQAAFGL</sequence>
<evidence type="ECO:0000256" key="1">
    <source>
        <dbReference type="SAM" id="SignalP"/>
    </source>
</evidence>
<comment type="caution">
    <text evidence="2">The sequence shown here is derived from an EMBL/GenBank/DDBJ whole genome shotgun (WGS) entry which is preliminary data.</text>
</comment>
<protein>
    <submittedName>
        <fullName evidence="2">Uncharacterized protein</fullName>
    </submittedName>
</protein>
<name>A0ABP0DDW7_9PEZI</name>
<evidence type="ECO:0000313" key="2">
    <source>
        <dbReference type="EMBL" id="CAK7266430.1"/>
    </source>
</evidence>
<feature type="chain" id="PRO_5045391341" evidence="1">
    <location>
        <begin position="23"/>
        <end position="214"/>
    </location>
</feature>
<dbReference type="Proteomes" id="UP001642502">
    <property type="component" value="Unassembled WGS sequence"/>
</dbReference>
<reference evidence="2 3" key="1">
    <citation type="submission" date="2024-01" db="EMBL/GenBank/DDBJ databases">
        <authorList>
            <person name="Allen C."/>
            <person name="Tagirdzhanova G."/>
        </authorList>
    </citation>
    <scope>NUCLEOTIDE SEQUENCE [LARGE SCALE GENOMIC DNA]</scope>
    <source>
        <strain evidence="2 3">CBS 119000</strain>
    </source>
</reference>
<organism evidence="2 3">
    <name type="scientific">Sporothrix epigloea</name>
    <dbReference type="NCBI Taxonomy" id="1892477"/>
    <lineage>
        <taxon>Eukaryota</taxon>
        <taxon>Fungi</taxon>
        <taxon>Dikarya</taxon>
        <taxon>Ascomycota</taxon>
        <taxon>Pezizomycotina</taxon>
        <taxon>Sordariomycetes</taxon>
        <taxon>Sordariomycetidae</taxon>
        <taxon>Ophiostomatales</taxon>
        <taxon>Ophiostomataceae</taxon>
        <taxon>Sporothrix</taxon>
    </lineage>
</organism>
<dbReference type="EMBL" id="CAWUON010000018">
    <property type="protein sequence ID" value="CAK7266430.1"/>
    <property type="molecule type" value="Genomic_DNA"/>
</dbReference>